<keyword evidence="1" id="KW-0472">Membrane</keyword>
<comment type="caution">
    <text evidence="2">The sequence shown here is derived from an EMBL/GenBank/DDBJ whole genome shotgun (WGS) entry which is preliminary data.</text>
</comment>
<reference evidence="2 3" key="1">
    <citation type="journal article" date="2018" name="Sci. Rep.">
        <title>Genomic signatures of local adaptation to the degree of environmental predictability in rotifers.</title>
        <authorList>
            <person name="Franch-Gras L."/>
            <person name="Hahn C."/>
            <person name="Garcia-Roger E.M."/>
            <person name="Carmona M.J."/>
            <person name="Serra M."/>
            <person name="Gomez A."/>
        </authorList>
    </citation>
    <scope>NUCLEOTIDE SEQUENCE [LARGE SCALE GENOMIC DNA]</scope>
    <source>
        <strain evidence="2">HYR1</strain>
    </source>
</reference>
<keyword evidence="1" id="KW-0812">Transmembrane</keyword>
<sequence>MLISSFDSLLNLCISSEIKKKINMFPGFYLYERIFFIVEILIAAVSTVNRFRLGNNSGVDDQFDVVTSMSGVRFEPLLKMYWKRR</sequence>
<accession>A0A3M7PXC4</accession>
<keyword evidence="3" id="KW-1185">Reference proteome</keyword>
<dbReference type="Proteomes" id="UP000276133">
    <property type="component" value="Unassembled WGS sequence"/>
</dbReference>
<feature type="transmembrane region" description="Helical" evidence="1">
    <location>
        <begin position="28"/>
        <end position="48"/>
    </location>
</feature>
<name>A0A3M7PXC4_BRAPC</name>
<protein>
    <submittedName>
        <fullName evidence="2">Uncharacterized protein</fullName>
    </submittedName>
</protein>
<gene>
    <name evidence="2" type="ORF">BpHYR1_007384</name>
</gene>
<dbReference type="EMBL" id="REGN01008344">
    <property type="protein sequence ID" value="RNA03796.1"/>
    <property type="molecule type" value="Genomic_DNA"/>
</dbReference>
<keyword evidence="1" id="KW-1133">Transmembrane helix</keyword>
<proteinExistence type="predicted"/>
<evidence type="ECO:0000313" key="3">
    <source>
        <dbReference type="Proteomes" id="UP000276133"/>
    </source>
</evidence>
<dbReference type="AlphaFoldDB" id="A0A3M7PXC4"/>
<evidence type="ECO:0000256" key="1">
    <source>
        <dbReference type="SAM" id="Phobius"/>
    </source>
</evidence>
<evidence type="ECO:0000313" key="2">
    <source>
        <dbReference type="EMBL" id="RNA03796.1"/>
    </source>
</evidence>
<organism evidence="2 3">
    <name type="scientific">Brachionus plicatilis</name>
    <name type="common">Marine rotifer</name>
    <name type="synonym">Brachionus muelleri</name>
    <dbReference type="NCBI Taxonomy" id="10195"/>
    <lineage>
        <taxon>Eukaryota</taxon>
        <taxon>Metazoa</taxon>
        <taxon>Spiralia</taxon>
        <taxon>Gnathifera</taxon>
        <taxon>Rotifera</taxon>
        <taxon>Eurotatoria</taxon>
        <taxon>Monogononta</taxon>
        <taxon>Pseudotrocha</taxon>
        <taxon>Ploima</taxon>
        <taxon>Brachionidae</taxon>
        <taxon>Brachionus</taxon>
    </lineage>
</organism>